<feature type="region of interest" description="Disordered" evidence="1">
    <location>
        <begin position="15"/>
        <end position="53"/>
    </location>
</feature>
<evidence type="ECO:0000313" key="3">
    <source>
        <dbReference type="Proteomes" id="UP000198228"/>
    </source>
</evidence>
<protein>
    <submittedName>
        <fullName evidence="2">Uncharacterized protein</fullName>
    </submittedName>
</protein>
<evidence type="ECO:0000256" key="1">
    <source>
        <dbReference type="SAM" id="MobiDB-lite"/>
    </source>
</evidence>
<dbReference type="Proteomes" id="UP000198228">
    <property type="component" value="Chromosome I"/>
</dbReference>
<accession>A0A1C4ZPM6</accession>
<name>A0A1C4ZPM6_9ACTN</name>
<evidence type="ECO:0000313" key="2">
    <source>
        <dbReference type="EMBL" id="SCF34731.1"/>
    </source>
</evidence>
<dbReference type="RefSeq" id="WP_157746091.1">
    <property type="nucleotide sequence ID" value="NZ_LT607410.1"/>
</dbReference>
<organism evidence="2 3">
    <name type="scientific">Micromonospora purpureochromogenes</name>
    <dbReference type="NCBI Taxonomy" id="47872"/>
    <lineage>
        <taxon>Bacteria</taxon>
        <taxon>Bacillati</taxon>
        <taxon>Actinomycetota</taxon>
        <taxon>Actinomycetes</taxon>
        <taxon>Micromonosporales</taxon>
        <taxon>Micromonosporaceae</taxon>
        <taxon>Micromonospora</taxon>
    </lineage>
</organism>
<gene>
    <name evidence="2" type="ORF">GA0074696_4678</name>
</gene>
<sequence>MGTTPLPRLVVWPLSAGDHPGTQTRYDNRASAGYDLDVADPQPSGVGSVQVHE</sequence>
<proteinExistence type="predicted"/>
<dbReference type="EMBL" id="LT607410">
    <property type="protein sequence ID" value="SCF34731.1"/>
    <property type="molecule type" value="Genomic_DNA"/>
</dbReference>
<dbReference type="AlphaFoldDB" id="A0A1C4ZPM6"/>
<reference evidence="2 3" key="1">
    <citation type="submission" date="2016-06" db="EMBL/GenBank/DDBJ databases">
        <authorList>
            <person name="Kjaerup R.B."/>
            <person name="Dalgaard T.S."/>
            <person name="Juul-Madsen H.R."/>
        </authorList>
    </citation>
    <scope>NUCLEOTIDE SEQUENCE [LARGE SCALE GENOMIC DNA]</scope>
    <source>
        <strain evidence="2 3">DSM 43821</strain>
    </source>
</reference>